<comment type="pathway">
    <text evidence="3">Amino-sugar metabolism; N-acetylmuramate degradation.</text>
</comment>
<dbReference type="HAMAP" id="MF_00068">
    <property type="entry name" value="MurQ"/>
    <property type="match status" value="1"/>
</dbReference>
<name>A0A845EVH4_9BACL</name>
<dbReference type="PROSITE" id="PS50012">
    <property type="entry name" value="RCC1_3"/>
    <property type="match status" value="1"/>
</dbReference>
<dbReference type="InterPro" id="IPR001347">
    <property type="entry name" value="SIS_dom"/>
</dbReference>
<dbReference type="GO" id="GO:0097173">
    <property type="term" value="P:N-acetylmuramic acid catabolic process"/>
    <property type="evidence" value="ECO:0007669"/>
    <property type="project" value="UniProtKB-UniPathway"/>
</dbReference>
<comment type="catalytic activity">
    <reaction evidence="3">
        <text>N-acetyl-D-muramate 6-phosphate + H2O = N-acetyl-D-glucosamine 6-phosphate + (R)-lactate</text>
        <dbReference type="Rhea" id="RHEA:26410"/>
        <dbReference type="ChEBI" id="CHEBI:15377"/>
        <dbReference type="ChEBI" id="CHEBI:16004"/>
        <dbReference type="ChEBI" id="CHEBI:57513"/>
        <dbReference type="ChEBI" id="CHEBI:58722"/>
        <dbReference type="EC" id="4.2.1.126"/>
    </reaction>
</comment>
<accession>A0A845EVH4</accession>
<comment type="miscellaneous">
    <text evidence="3">A lyase-type mechanism (elimination/hydration) is suggested for the cleavage of the lactyl ether bond of MurNAc 6-phosphate, with the formation of an alpha,beta-unsaturated aldehyde intermediate with (E)-stereochemistry, followed by the syn addition of water to give product.</text>
</comment>
<dbReference type="GO" id="GO:0046348">
    <property type="term" value="P:amino sugar catabolic process"/>
    <property type="evidence" value="ECO:0007669"/>
    <property type="project" value="InterPro"/>
</dbReference>
<evidence type="ECO:0000313" key="5">
    <source>
        <dbReference type="EMBL" id="MYL62078.1"/>
    </source>
</evidence>
<evidence type="ECO:0000313" key="6">
    <source>
        <dbReference type="Proteomes" id="UP000447833"/>
    </source>
</evidence>
<dbReference type="Gene3D" id="3.40.50.10490">
    <property type="entry name" value="Glucose-6-phosphate isomerase like protein, domain 1"/>
    <property type="match status" value="1"/>
</dbReference>
<dbReference type="NCBIfam" id="NF009222">
    <property type="entry name" value="PRK12570.1"/>
    <property type="match status" value="1"/>
</dbReference>
<proteinExistence type="inferred from homology"/>
<dbReference type="InterPro" id="IPR000408">
    <property type="entry name" value="Reg_chr_condens"/>
</dbReference>
<dbReference type="PANTHER" id="PTHR10088:SF4">
    <property type="entry name" value="GLUCOKINASE REGULATORY PROTEIN"/>
    <property type="match status" value="1"/>
</dbReference>
<dbReference type="PANTHER" id="PTHR10088">
    <property type="entry name" value="GLUCOKINASE REGULATORY PROTEIN"/>
    <property type="match status" value="1"/>
</dbReference>
<protein>
    <recommendedName>
        <fullName evidence="3">N-acetylmuramic acid 6-phosphate etherase</fullName>
        <shortName evidence="3">MurNAc-6-P etherase</shortName>
        <ecNumber evidence="3">4.2.1.126</ecNumber>
    </recommendedName>
    <alternativeName>
        <fullName evidence="3">N-acetylmuramic acid 6-phosphate hydrolase</fullName>
    </alternativeName>
    <alternativeName>
        <fullName evidence="3">N-acetylmuramic acid 6-phosphate lyase</fullName>
    </alternativeName>
</protein>
<dbReference type="GO" id="GO:0016835">
    <property type="term" value="F:carbon-oxygen lyase activity"/>
    <property type="evidence" value="ECO:0007669"/>
    <property type="project" value="UniProtKB-UniRule"/>
</dbReference>
<feature type="active site" evidence="3">
    <location>
        <position position="114"/>
    </location>
</feature>
<dbReference type="RefSeq" id="WP_160918428.1">
    <property type="nucleotide sequence ID" value="NZ_WMEY01000001.1"/>
</dbReference>
<dbReference type="NCBIfam" id="TIGR00274">
    <property type="entry name" value="N-acetylmuramic acid 6-phosphate etherase"/>
    <property type="match status" value="1"/>
</dbReference>
<dbReference type="InterPro" id="IPR005488">
    <property type="entry name" value="Etherase_MurQ"/>
</dbReference>
<feature type="domain" description="SIS" evidence="4">
    <location>
        <begin position="55"/>
        <end position="218"/>
    </location>
</feature>
<dbReference type="PROSITE" id="PS01272">
    <property type="entry name" value="GCKR"/>
    <property type="match status" value="1"/>
</dbReference>
<dbReference type="PROSITE" id="PS51464">
    <property type="entry name" value="SIS"/>
    <property type="match status" value="1"/>
</dbReference>
<dbReference type="GO" id="GO:0097367">
    <property type="term" value="F:carbohydrate derivative binding"/>
    <property type="evidence" value="ECO:0007669"/>
    <property type="project" value="InterPro"/>
</dbReference>
<dbReference type="CDD" id="cd05007">
    <property type="entry name" value="SIS_Etherase"/>
    <property type="match status" value="1"/>
</dbReference>
<evidence type="ECO:0000256" key="2">
    <source>
        <dbReference type="ARBA" id="ARBA00023277"/>
    </source>
</evidence>
<dbReference type="GO" id="GO:0016803">
    <property type="term" value="F:ether hydrolase activity"/>
    <property type="evidence" value="ECO:0007669"/>
    <property type="project" value="TreeGrafter"/>
</dbReference>
<comment type="caution">
    <text evidence="5">The sequence shown here is derived from an EMBL/GenBank/DDBJ whole genome shotgun (WGS) entry which is preliminary data.</text>
</comment>
<evidence type="ECO:0000259" key="4">
    <source>
        <dbReference type="PROSITE" id="PS51464"/>
    </source>
</evidence>
<comment type="function">
    <text evidence="3">Specifically catalyzes the cleavage of the D-lactyl ether substituent of MurNAc 6-phosphate, producing GlcNAc 6-phosphate and D-lactate.</text>
</comment>
<feature type="active site" description="Proton donor" evidence="3">
    <location>
        <position position="83"/>
    </location>
</feature>
<dbReference type="EC" id="4.2.1.126" evidence="3"/>
<organism evidence="5 6">
    <name type="scientific">Guptibacillus hwajinpoensis</name>
    <dbReference type="NCBI Taxonomy" id="208199"/>
    <lineage>
        <taxon>Bacteria</taxon>
        <taxon>Bacillati</taxon>
        <taxon>Bacillota</taxon>
        <taxon>Bacilli</taxon>
        <taxon>Bacillales</taxon>
        <taxon>Guptibacillaceae</taxon>
        <taxon>Guptibacillus</taxon>
    </lineage>
</organism>
<evidence type="ECO:0000256" key="3">
    <source>
        <dbReference type="HAMAP-Rule" id="MF_00068"/>
    </source>
</evidence>
<dbReference type="Proteomes" id="UP000447833">
    <property type="component" value="Unassembled WGS sequence"/>
</dbReference>
<dbReference type="AlphaFoldDB" id="A0A845EVH4"/>
<keyword evidence="2 3" id="KW-0119">Carbohydrate metabolism</keyword>
<gene>
    <name evidence="3 5" type="primary">murQ</name>
    <name evidence="5" type="ORF">GLW07_01785</name>
</gene>
<dbReference type="Pfam" id="PF22645">
    <property type="entry name" value="GKRP_SIS_N"/>
    <property type="match status" value="1"/>
</dbReference>
<dbReference type="InterPro" id="IPR005486">
    <property type="entry name" value="Glucokinase_regulatory_CS"/>
</dbReference>
<comment type="similarity">
    <text evidence="3">Belongs to the GCKR-like family. MurNAc-6-P etherase subfamily.</text>
</comment>
<dbReference type="UniPathway" id="UPA00342"/>
<dbReference type="EMBL" id="WMEY01000001">
    <property type="protein sequence ID" value="MYL62078.1"/>
    <property type="molecule type" value="Genomic_DNA"/>
</dbReference>
<dbReference type="InterPro" id="IPR046348">
    <property type="entry name" value="SIS_dom_sf"/>
</dbReference>
<dbReference type="NCBIfam" id="NF003915">
    <property type="entry name" value="PRK05441.1"/>
    <property type="match status" value="1"/>
</dbReference>
<dbReference type="InterPro" id="IPR040190">
    <property type="entry name" value="MURQ/GCKR"/>
</dbReference>
<dbReference type="GO" id="GO:0009254">
    <property type="term" value="P:peptidoglycan turnover"/>
    <property type="evidence" value="ECO:0007669"/>
    <property type="project" value="TreeGrafter"/>
</dbReference>
<keyword evidence="1 3" id="KW-0456">Lyase</keyword>
<dbReference type="Gene3D" id="1.10.8.1080">
    <property type="match status" value="1"/>
</dbReference>
<comment type="subunit">
    <text evidence="3">Homodimer.</text>
</comment>
<dbReference type="SUPFAM" id="SSF53697">
    <property type="entry name" value="SIS domain"/>
    <property type="match status" value="1"/>
</dbReference>
<reference evidence="5 6" key="1">
    <citation type="submission" date="2019-11" db="EMBL/GenBank/DDBJ databases">
        <title>Genome sequences of 17 halophilic strains isolated from different environments.</title>
        <authorList>
            <person name="Furrow R.E."/>
        </authorList>
    </citation>
    <scope>NUCLEOTIDE SEQUENCE [LARGE SCALE GENOMIC DNA]</scope>
    <source>
        <strain evidence="5 6">22506_14_FS</strain>
    </source>
</reference>
<dbReference type="FunFam" id="3.40.50.10490:FF:000014">
    <property type="entry name" value="N-acetylmuramic acid 6-phosphate etherase"/>
    <property type="match status" value="1"/>
</dbReference>
<evidence type="ECO:0000256" key="1">
    <source>
        <dbReference type="ARBA" id="ARBA00023239"/>
    </source>
</evidence>
<sequence>MNLTNIQTERRNQNTLTIDQMTTYEILHVINQEDHVIPEAVKTSLPIIEQLVDHIVEAFQKDGRLIYVGAGTSGRLGVLDASECPPTFGTRSEQVIGVIAGGDQALQYALEGAEDDEEQAIEDMKKLNVSSNDVIVGIAASGRTPYTVGAMAYAKTVGATVGAVTCSRHSKMEEVAHYSIVADVGPEVVTGSTRMKAGTAQKLVLNMLTTASMIKIGKVYSNLMVDVVPTNRKLVQRGKNIVAEIAGVSIGEAEKSLEEYGSTKAAILSLLTGLTGETVHATLERYDGHLRKAIESAVVPS</sequence>